<feature type="compositionally biased region" description="Polar residues" evidence="1">
    <location>
        <begin position="236"/>
        <end position="247"/>
    </location>
</feature>
<feature type="region of interest" description="Disordered" evidence="1">
    <location>
        <begin position="75"/>
        <end position="170"/>
    </location>
</feature>
<dbReference type="RefSeq" id="XP_016612167.1">
    <property type="nucleotide sequence ID" value="XM_016749880.1"/>
</dbReference>
<feature type="compositionally biased region" description="Pro residues" evidence="1">
    <location>
        <begin position="274"/>
        <end position="286"/>
    </location>
</feature>
<feature type="region of interest" description="Disordered" evidence="1">
    <location>
        <begin position="211"/>
        <end position="303"/>
    </location>
</feature>
<dbReference type="AlphaFoldDB" id="A0A0L0HSQ0"/>
<dbReference type="OMA" id="EIDFHIP"/>
<gene>
    <name evidence="2" type="ORF">SPPG_01566</name>
</gene>
<name>A0A0L0HSQ0_SPIPD</name>
<evidence type="ECO:0000256" key="1">
    <source>
        <dbReference type="SAM" id="MobiDB-lite"/>
    </source>
</evidence>
<evidence type="ECO:0000313" key="2">
    <source>
        <dbReference type="EMBL" id="KND04128.1"/>
    </source>
</evidence>
<proteinExistence type="predicted"/>
<keyword evidence="3" id="KW-1185">Reference proteome</keyword>
<feature type="compositionally biased region" description="Low complexity" evidence="1">
    <location>
        <begin position="345"/>
        <end position="357"/>
    </location>
</feature>
<dbReference type="GeneID" id="27685218"/>
<evidence type="ECO:0000313" key="3">
    <source>
        <dbReference type="Proteomes" id="UP000053201"/>
    </source>
</evidence>
<dbReference type="OrthoDB" id="10340229at2759"/>
<dbReference type="InParanoid" id="A0A0L0HSQ0"/>
<feature type="compositionally biased region" description="Polar residues" evidence="1">
    <location>
        <begin position="288"/>
        <end position="300"/>
    </location>
</feature>
<organism evidence="2 3">
    <name type="scientific">Spizellomyces punctatus (strain DAOM BR117)</name>
    <dbReference type="NCBI Taxonomy" id="645134"/>
    <lineage>
        <taxon>Eukaryota</taxon>
        <taxon>Fungi</taxon>
        <taxon>Fungi incertae sedis</taxon>
        <taxon>Chytridiomycota</taxon>
        <taxon>Chytridiomycota incertae sedis</taxon>
        <taxon>Chytridiomycetes</taxon>
        <taxon>Spizellomycetales</taxon>
        <taxon>Spizellomycetaceae</taxon>
        <taxon>Spizellomyces</taxon>
    </lineage>
</organism>
<protein>
    <submittedName>
        <fullName evidence="2">Uncharacterized protein</fullName>
    </submittedName>
</protein>
<dbReference type="Proteomes" id="UP000053201">
    <property type="component" value="Unassembled WGS sequence"/>
</dbReference>
<feature type="region of interest" description="Disordered" evidence="1">
    <location>
        <begin position="339"/>
        <end position="359"/>
    </location>
</feature>
<sequence length="395" mass="43891">MVVPMPESERGTYHTSPLDFSREAYRTRHAPSAIIFGDGSTRWSHDVTVPEPLDEEPEPVFYSQWARAGARLDSGFDYVPVNPFDDMFGSSAESSSEEDEDEEEEEERVGVSEVGQTTMREEEEGQADDEDTDEELDDESETDEDEETEDDEEDDDDDDDNDIEEGNDQANNFSYQYNLFCASCEDQFLISLRQPFSGQLQCVFCGRPATTLPATDDEESPNLNTPTDSDVRRQQNEQVEVTPNIPRQTREDDFIALTDPSSESNPSRSSSPIPSAPPPPPPPPPLRQETQTSPRTTSYHPTPPAQRILNAYLEEFGPNLPDLDRLVALCPSLVVDGTTSNGAASSSSSSSSSSSPSYRDRVISQADFASLAPLNYEAGWLRKRKRDMDDDGVGR</sequence>
<feature type="compositionally biased region" description="Acidic residues" evidence="1">
    <location>
        <begin position="95"/>
        <end position="107"/>
    </location>
</feature>
<feature type="compositionally biased region" description="Low complexity" evidence="1">
    <location>
        <begin position="260"/>
        <end position="273"/>
    </location>
</feature>
<accession>A0A0L0HSQ0</accession>
<feature type="compositionally biased region" description="Acidic residues" evidence="1">
    <location>
        <begin position="121"/>
        <end position="167"/>
    </location>
</feature>
<reference evidence="2 3" key="1">
    <citation type="submission" date="2009-08" db="EMBL/GenBank/DDBJ databases">
        <title>The Genome Sequence of Spizellomyces punctatus strain DAOM BR117.</title>
        <authorList>
            <consortium name="The Broad Institute Genome Sequencing Platform"/>
            <person name="Russ C."/>
            <person name="Cuomo C."/>
            <person name="Shea T."/>
            <person name="Young S.K."/>
            <person name="Zeng Q."/>
            <person name="Koehrsen M."/>
            <person name="Haas B."/>
            <person name="Borodovsky M."/>
            <person name="Guigo R."/>
            <person name="Alvarado L."/>
            <person name="Berlin A."/>
            <person name="Bochicchio J."/>
            <person name="Borenstein D."/>
            <person name="Chapman S."/>
            <person name="Chen Z."/>
            <person name="Engels R."/>
            <person name="Freedman E."/>
            <person name="Gellesch M."/>
            <person name="Goldberg J."/>
            <person name="Griggs A."/>
            <person name="Gujja S."/>
            <person name="Heiman D."/>
            <person name="Hepburn T."/>
            <person name="Howarth C."/>
            <person name="Jen D."/>
            <person name="Larson L."/>
            <person name="Lewis B."/>
            <person name="Mehta T."/>
            <person name="Park D."/>
            <person name="Pearson M."/>
            <person name="Roberts A."/>
            <person name="Saif S."/>
            <person name="Shenoy N."/>
            <person name="Sisk P."/>
            <person name="Stolte C."/>
            <person name="Sykes S."/>
            <person name="Thomson T."/>
            <person name="Walk T."/>
            <person name="White J."/>
            <person name="Yandava C."/>
            <person name="Burger G."/>
            <person name="Gray M.W."/>
            <person name="Holland P.W.H."/>
            <person name="King N."/>
            <person name="Lang F.B.F."/>
            <person name="Roger A.J."/>
            <person name="Ruiz-Trillo I."/>
            <person name="Lander E."/>
            <person name="Nusbaum C."/>
        </authorList>
    </citation>
    <scope>NUCLEOTIDE SEQUENCE [LARGE SCALE GENOMIC DNA]</scope>
    <source>
        <strain evidence="2 3">DAOM BR117</strain>
    </source>
</reference>
<dbReference type="VEuPathDB" id="FungiDB:SPPG_01566"/>
<dbReference type="EMBL" id="KQ257451">
    <property type="protein sequence ID" value="KND04128.1"/>
    <property type="molecule type" value="Genomic_DNA"/>
</dbReference>